<reference evidence="3 4" key="1">
    <citation type="submission" date="2024-10" db="EMBL/GenBank/DDBJ databases">
        <title>The Natural Products Discovery Center: Release of the First 8490 Sequenced Strains for Exploring Actinobacteria Biosynthetic Diversity.</title>
        <authorList>
            <person name="Kalkreuter E."/>
            <person name="Kautsar S.A."/>
            <person name="Yang D."/>
            <person name="Bader C.D."/>
            <person name="Teijaro C.N."/>
            <person name="Fluegel L."/>
            <person name="Davis C.M."/>
            <person name="Simpson J.R."/>
            <person name="Lauterbach L."/>
            <person name="Steele A.D."/>
            <person name="Gui C."/>
            <person name="Meng S."/>
            <person name="Li G."/>
            <person name="Viehrig K."/>
            <person name="Ye F."/>
            <person name="Su P."/>
            <person name="Kiefer A.F."/>
            <person name="Nichols A."/>
            <person name="Cepeda A.J."/>
            <person name="Yan W."/>
            <person name="Fan B."/>
            <person name="Jiang Y."/>
            <person name="Adhikari A."/>
            <person name="Zheng C.-J."/>
            <person name="Schuster L."/>
            <person name="Cowan T.M."/>
            <person name="Smanski M.J."/>
            <person name="Chevrette M.G."/>
            <person name="De Carvalho L.P.S."/>
            <person name="Shen B."/>
        </authorList>
    </citation>
    <scope>NUCLEOTIDE SEQUENCE [LARGE SCALE GENOMIC DNA]</scope>
    <source>
        <strain evidence="3 4">NPDC002173</strain>
    </source>
</reference>
<keyword evidence="1" id="KW-0723">Serine/threonine-protein kinase</keyword>
<dbReference type="RefSeq" id="WP_067137504.1">
    <property type="nucleotide sequence ID" value="NZ_BBYJ01000020.1"/>
</dbReference>
<evidence type="ECO:0000313" key="3">
    <source>
        <dbReference type="EMBL" id="MFF3668336.1"/>
    </source>
</evidence>
<dbReference type="Proteomes" id="UP001602013">
    <property type="component" value="Unassembled WGS sequence"/>
</dbReference>
<keyword evidence="1" id="KW-0418">Kinase</keyword>
<feature type="domain" description="Histidine kinase/HSP90-like ATPase" evidence="2">
    <location>
        <begin position="17"/>
        <end position="126"/>
    </location>
</feature>
<gene>
    <name evidence="3" type="ORF">ACFYXI_22370</name>
</gene>
<dbReference type="InterPro" id="IPR003594">
    <property type="entry name" value="HATPase_dom"/>
</dbReference>
<evidence type="ECO:0000313" key="4">
    <source>
        <dbReference type="Proteomes" id="UP001602013"/>
    </source>
</evidence>
<accession>A0ABW6STL6</accession>
<keyword evidence="3" id="KW-0547">Nucleotide-binding</keyword>
<name>A0ABW6STL6_9ACTN</name>
<comment type="caution">
    <text evidence="3">The sequence shown here is derived from an EMBL/GenBank/DDBJ whole genome shotgun (WGS) entry which is preliminary data.</text>
</comment>
<keyword evidence="4" id="KW-1185">Reference proteome</keyword>
<evidence type="ECO:0000259" key="2">
    <source>
        <dbReference type="Pfam" id="PF13581"/>
    </source>
</evidence>
<organism evidence="3 4">
    <name type="scientific">Microtetraspora malaysiensis</name>
    <dbReference type="NCBI Taxonomy" id="161358"/>
    <lineage>
        <taxon>Bacteria</taxon>
        <taxon>Bacillati</taxon>
        <taxon>Actinomycetota</taxon>
        <taxon>Actinomycetes</taxon>
        <taxon>Streptosporangiales</taxon>
        <taxon>Streptosporangiaceae</taxon>
        <taxon>Microtetraspora</taxon>
    </lineage>
</organism>
<sequence>MDEVSGTLLSLEFDRSTITMVRHMVTDSARNAGLTGMALEDYVLAVHEAVTNAVRYGNAPRGIAMWREPGVLRCEVTDSGPGIPDRSLHRKRLSRFDFGGRGIWLMHRLSDVNIRTGPEGTRVLLSTPVS</sequence>
<dbReference type="SUPFAM" id="SSF55874">
    <property type="entry name" value="ATPase domain of HSP90 chaperone/DNA topoisomerase II/histidine kinase"/>
    <property type="match status" value="1"/>
</dbReference>
<dbReference type="PANTHER" id="PTHR35526:SF3">
    <property type="entry name" value="ANTI-SIGMA-F FACTOR RSBW"/>
    <property type="match status" value="1"/>
</dbReference>
<protein>
    <submittedName>
        <fullName evidence="3">ATP-binding protein</fullName>
    </submittedName>
</protein>
<proteinExistence type="predicted"/>
<dbReference type="Pfam" id="PF13581">
    <property type="entry name" value="HATPase_c_2"/>
    <property type="match status" value="1"/>
</dbReference>
<dbReference type="PANTHER" id="PTHR35526">
    <property type="entry name" value="ANTI-SIGMA-F FACTOR RSBW-RELATED"/>
    <property type="match status" value="1"/>
</dbReference>
<dbReference type="Gene3D" id="3.30.565.10">
    <property type="entry name" value="Histidine kinase-like ATPase, C-terminal domain"/>
    <property type="match status" value="1"/>
</dbReference>
<dbReference type="InterPro" id="IPR050267">
    <property type="entry name" value="Anti-sigma-factor_SerPK"/>
</dbReference>
<keyword evidence="1" id="KW-0808">Transferase</keyword>
<dbReference type="CDD" id="cd16936">
    <property type="entry name" value="HATPase_RsbW-like"/>
    <property type="match status" value="1"/>
</dbReference>
<keyword evidence="3" id="KW-0067">ATP-binding</keyword>
<dbReference type="GO" id="GO:0005524">
    <property type="term" value="F:ATP binding"/>
    <property type="evidence" value="ECO:0007669"/>
    <property type="project" value="UniProtKB-KW"/>
</dbReference>
<evidence type="ECO:0000256" key="1">
    <source>
        <dbReference type="ARBA" id="ARBA00022527"/>
    </source>
</evidence>
<dbReference type="InterPro" id="IPR036890">
    <property type="entry name" value="HATPase_C_sf"/>
</dbReference>
<dbReference type="EMBL" id="JBIASD010000015">
    <property type="protein sequence ID" value="MFF3668336.1"/>
    <property type="molecule type" value="Genomic_DNA"/>
</dbReference>